<keyword evidence="1" id="KW-0175">Coiled coil</keyword>
<keyword evidence="2" id="KW-1133">Transmembrane helix</keyword>
<evidence type="ECO:0000259" key="4">
    <source>
        <dbReference type="Pfam" id="PF23357"/>
    </source>
</evidence>
<evidence type="ECO:0000256" key="2">
    <source>
        <dbReference type="SAM" id="Phobius"/>
    </source>
</evidence>
<dbReference type="Pfam" id="PF09822">
    <property type="entry name" value="ABC_transp_aux"/>
    <property type="match status" value="1"/>
</dbReference>
<dbReference type="InterPro" id="IPR055396">
    <property type="entry name" value="DUF7088"/>
</dbReference>
<reference evidence="5" key="1">
    <citation type="submission" date="2018-05" db="EMBL/GenBank/DDBJ databases">
        <authorList>
            <person name="Lanie J.A."/>
            <person name="Ng W.-L."/>
            <person name="Kazmierczak K.M."/>
            <person name="Andrzejewski T.M."/>
            <person name="Davidsen T.M."/>
            <person name="Wayne K.J."/>
            <person name="Tettelin H."/>
            <person name="Glass J.I."/>
            <person name="Rusch D."/>
            <person name="Podicherti R."/>
            <person name="Tsui H.-C.T."/>
            <person name="Winkler M.E."/>
        </authorList>
    </citation>
    <scope>NUCLEOTIDE SEQUENCE</scope>
</reference>
<feature type="domain" description="DUF7088" evidence="4">
    <location>
        <begin position="38"/>
        <end position="138"/>
    </location>
</feature>
<name>A0A381R4W5_9ZZZZ</name>
<accession>A0A381R4W5</accession>
<dbReference type="EMBL" id="UINC01001697">
    <property type="protein sequence ID" value="SUZ86752.1"/>
    <property type="molecule type" value="Genomic_DNA"/>
</dbReference>
<dbReference type="InterPro" id="IPR019196">
    <property type="entry name" value="ABC_transp_unknown"/>
</dbReference>
<dbReference type="AlphaFoldDB" id="A0A381R4W5"/>
<sequence length="636" mass="71914">MKEVSLSNTLGSVVLLLICLVAVNVMASFIPLRFDLTEERLYTISDGSRKILESLQEPVRINFYYSRNNAELPPNFKTYAQRVQELLEEYAAISNGQLILEISDPKPDTEEEEWAQKYGIKSITLPSGNTVYFGAVVSMLDQEMLLPYFDQRRQEFLEYDITQAIQKVSSTSTSKVGLLSALNLQGGRSRIPGQPPLQKWVFQSELEKSVSVENLPLSTEEIPDDISLLIVLHPRGFSPRLQYALDQYVLRGGRLVVLLDPNARADMTSPENQFGQQPQLASDLPDLLKTWGVEYDSTKVVGDRLHSTQVNTGQGVMSFPMWMTFRTQSLDQEHPITAQLENLLFVEAGSLKKAAESQTDFTALLSLSEQSGLIDAFRLRFSAPDQLSRDMKVDDSAKAVMAITAGNFSSAFPNGQPAKEIKDTQAQAAADESEAETPLKHTHLNESADRNSILLFSDVDFLSDQFSVQKLNFLGQSIIQPTNDNLNLMLNAAEHLSGNEALMSIRSRGRFSRPFTRILAMQKQSQLLHQTEERQLLSQLDEVQQRLNSLLESAGKQGQKEVILPPEVQEEIQQFREEERQARRKLRDVRKILRQDIERLGQGLLLLNMLLVPLIIGIIGVFVYRYRTRQRRKIIR</sequence>
<protein>
    <submittedName>
        <fullName evidence="5">Uncharacterized protein</fullName>
    </submittedName>
</protein>
<evidence type="ECO:0000313" key="5">
    <source>
        <dbReference type="EMBL" id="SUZ86752.1"/>
    </source>
</evidence>
<organism evidence="5">
    <name type="scientific">marine metagenome</name>
    <dbReference type="NCBI Taxonomy" id="408172"/>
    <lineage>
        <taxon>unclassified sequences</taxon>
        <taxon>metagenomes</taxon>
        <taxon>ecological metagenomes</taxon>
    </lineage>
</organism>
<dbReference type="Pfam" id="PF23357">
    <property type="entry name" value="DUF7088"/>
    <property type="match status" value="1"/>
</dbReference>
<keyword evidence="2" id="KW-0472">Membrane</keyword>
<proteinExistence type="predicted"/>
<feature type="transmembrane region" description="Helical" evidence="2">
    <location>
        <begin position="604"/>
        <end position="626"/>
    </location>
</feature>
<keyword evidence="2" id="KW-0812">Transmembrane</keyword>
<feature type="domain" description="ABC-type uncharacterised transport system" evidence="3">
    <location>
        <begin position="175"/>
        <end position="492"/>
    </location>
</feature>
<gene>
    <name evidence="5" type="ORF">METZ01_LOCUS39606</name>
</gene>
<evidence type="ECO:0000256" key="1">
    <source>
        <dbReference type="SAM" id="Coils"/>
    </source>
</evidence>
<feature type="coiled-coil region" evidence="1">
    <location>
        <begin position="533"/>
        <end position="596"/>
    </location>
</feature>
<evidence type="ECO:0000259" key="3">
    <source>
        <dbReference type="Pfam" id="PF09822"/>
    </source>
</evidence>